<dbReference type="NCBIfam" id="TIGR02532">
    <property type="entry name" value="IV_pilin_GFxxxE"/>
    <property type="match status" value="1"/>
</dbReference>
<keyword evidence="1" id="KW-0812">Transmembrane</keyword>
<dbReference type="Gene3D" id="3.30.700.10">
    <property type="entry name" value="Glycoprotein, Type 4 Pilin"/>
    <property type="match status" value="1"/>
</dbReference>
<organism evidence="2 3">
    <name type="scientific">candidate division CPR3 bacterium GW2011_GWF2_35_18</name>
    <dbReference type="NCBI Taxonomy" id="1618350"/>
    <lineage>
        <taxon>Bacteria</taxon>
        <taxon>Bacteria division CPR3</taxon>
    </lineage>
</organism>
<keyword evidence="1" id="KW-1133">Transmembrane helix</keyword>
<evidence type="ECO:0000313" key="3">
    <source>
        <dbReference type="Proteomes" id="UP000034581"/>
    </source>
</evidence>
<reference evidence="2 3" key="1">
    <citation type="journal article" date="2015" name="Nature">
        <title>rRNA introns, odd ribosomes, and small enigmatic genomes across a large radiation of phyla.</title>
        <authorList>
            <person name="Brown C.T."/>
            <person name="Hug L.A."/>
            <person name="Thomas B.C."/>
            <person name="Sharon I."/>
            <person name="Castelle C.J."/>
            <person name="Singh A."/>
            <person name="Wilkins M.J."/>
            <person name="Williams K.H."/>
            <person name="Banfield J.F."/>
        </authorList>
    </citation>
    <scope>NUCLEOTIDE SEQUENCE [LARGE SCALE GENOMIC DNA]</scope>
</reference>
<protein>
    <submittedName>
        <fullName evidence="2">Uncharacterized protein</fullName>
    </submittedName>
</protein>
<comment type="caution">
    <text evidence="2">The sequence shown here is derived from an EMBL/GenBank/DDBJ whole genome shotgun (WGS) entry which is preliminary data.</text>
</comment>
<evidence type="ECO:0000313" key="2">
    <source>
        <dbReference type="EMBL" id="KKP69956.1"/>
    </source>
</evidence>
<evidence type="ECO:0000256" key="1">
    <source>
        <dbReference type="SAM" id="Phobius"/>
    </source>
</evidence>
<name>A0A0G0C1J4_UNCC3</name>
<dbReference type="PROSITE" id="PS00409">
    <property type="entry name" value="PROKAR_NTER_METHYL"/>
    <property type="match status" value="1"/>
</dbReference>
<dbReference type="InterPro" id="IPR045584">
    <property type="entry name" value="Pilin-like"/>
</dbReference>
<keyword evidence="1" id="KW-0472">Membrane</keyword>
<dbReference type="SUPFAM" id="SSF54523">
    <property type="entry name" value="Pili subunits"/>
    <property type="match status" value="1"/>
</dbReference>
<dbReference type="Proteomes" id="UP000034581">
    <property type="component" value="Unassembled WGS sequence"/>
</dbReference>
<dbReference type="AlphaFoldDB" id="A0A0G0C1J4"/>
<proteinExistence type="predicted"/>
<dbReference type="EMBL" id="LBQB01000002">
    <property type="protein sequence ID" value="KKP69956.1"/>
    <property type="molecule type" value="Genomic_DNA"/>
</dbReference>
<sequence length="197" mass="22020">MPKNFSCKYFISSAGFTLVELLVVMAIISIVTIISFPSFSTFSRQQILQSEAEKMASRIKLAQSNARSGNQGEDETEEVQGFMIDFINVDSTNKYYLKKHRNDLTNPYSYVVTEDEYTLDQSITNITFEVGGTEVTTKVFYFQSSRGYLSCLTAVPVNGNDQAECVVSQFKITLLNSQGEAKYVYIERGGAVYASDS</sequence>
<dbReference type="Pfam" id="PF07963">
    <property type="entry name" value="N_methyl"/>
    <property type="match status" value="1"/>
</dbReference>
<feature type="transmembrane region" description="Helical" evidence="1">
    <location>
        <begin position="9"/>
        <end position="36"/>
    </location>
</feature>
<accession>A0A0G0C1J4</accession>
<dbReference type="STRING" id="1618350.UR67_C0002G0076"/>
<gene>
    <name evidence="2" type="ORF">UR67_C0002G0076</name>
</gene>
<dbReference type="InterPro" id="IPR012902">
    <property type="entry name" value="N_methyl_site"/>
</dbReference>